<keyword evidence="3 6" id="KW-0812">Transmembrane</keyword>
<dbReference type="PANTHER" id="PTHR43652:SF2">
    <property type="entry name" value="BASIC AMINO ACID ANTIPORTER YFCC-RELATED"/>
    <property type="match status" value="1"/>
</dbReference>
<evidence type="ECO:0000256" key="1">
    <source>
        <dbReference type="ARBA" id="ARBA00004651"/>
    </source>
</evidence>
<evidence type="ECO:0000313" key="8">
    <source>
        <dbReference type="Proteomes" id="UP000305674"/>
    </source>
</evidence>
<dbReference type="GO" id="GO:0005886">
    <property type="term" value="C:plasma membrane"/>
    <property type="evidence" value="ECO:0007669"/>
    <property type="project" value="UniProtKB-SubCell"/>
</dbReference>
<accession>A0A4U1B8I7</accession>
<reference evidence="7 8" key="1">
    <citation type="submission" date="2019-04" db="EMBL/GenBank/DDBJ databases">
        <authorList>
            <person name="Hwang J.C."/>
        </authorList>
    </citation>
    <scope>NUCLEOTIDE SEQUENCE [LARGE SCALE GENOMIC DNA]</scope>
    <source>
        <strain evidence="7 8">IMCC35001</strain>
    </source>
</reference>
<proteinExistence type="predicted"/>
<feature type="transmembrane region" description="Helical" evidence="6">
    <location>
        <begin position="435"/>
        <end position="454"/>
    </location>
</feature>
<evidence type="ECO:0000256" key="6">
    <source>
        <dbReference type="SAM" id="Phobius"/>
    </source>
</evidence>
<dbReference type="NCBIfam" id="NF008611">
    <property type="entry name" value="PRK11588.1"/>
    <property type="match status" value="1"/>
</dbReference>
<feature type="transmembrane region" description="Helical" evidence="6">
    <location>
        <begin position="291"/>
        <end position="309"/>
    </location>
</feature>
<name>A0A4U1B8I7_9GAMM</name>
<feature type="transmembrane region" description="Helical" evidence="6">
    <location>
        <begin position="268"/>
        <end position="285"/>
    </location>
</feature>
<dbReference type="OrthoDB" id="255482at2"/>
<dbReference type="RefSeq" id="WP_136854456.1">
    <property type="nucleotide sequence ID" value="NZ_SWCI01000017.1"/>
</dbReference>
<dbReference type="Pfam" id="PF03606">
    <property type="entry name" value="DcuC"/>
    <property type="match status" value="1"/>
</dbReference>
<keyword evidence="5 6" id="KW-0472">Membrane</keyword>
<comment type="subcellular location">
    <subcellularLocation>
        <location evidence="1">Cell membrane</location>
        <topology evidence="1">Multi-pass membrane protein</topology>
    </subcellularLocation>
</comment>
<keyword evidence="4 6" id="KW-1133">Transmembrane helix</keyword>
<feature type="transmembrane region" description="Helical" evidence="6">
    <location>
        <begin position="85"/>
        <end position="107"/>
    </location>
</feature>
<keyword evidence="2" id="KW-1003">Cell membrane</keyword>
<dbReference type="Proteomes" id="UP000305674">
    <property type="component" value="Unassembled WGS sequence"/>
</dbReference>
<protein>
    <submittedName>
        <fullName evidence="7">Putative basic amino acid antiporter YfcC</fullName>
    </submittedName>
</protein>
<dbReference type="EMBL" id="SWCI01000017">
    <property type="protein sequence ID" value="TKB46837.1"/>
    <property type="molecule type" value="Genomic_DNA"/>
</dbReference>
<feature type="transmembrane region" description="Helical" evidence="6">
    <location>
        <begin position="128"/>
        <end position="144"/>
    </location>
</feature>
<evidence type="ECO:0000256" key="5">
    <source>
        <dbReference type="ARBA" id="ARBA00023136"/>
    </source>
</evidence>
<sequence length="485" mass="51696">MSRPVAARVPNALVLLSFLAIMAWLATMVVPAGLFEVHQVGNRTLLVEGSFHYADAPLAMPWFSEEGGAGLANVLFEGLVSGSKWGSAIGIIAFLLVIGGAFGIIMATGAMDRAIVSMIHRSARYQDLMLPILFLLFSLGGAVFGMGEEAVAFCVILVPMMVRLGYDSLSAVCCSYVATQVGFGTSWMNPFSVAIAQGIAGVPVLSGAPFRMAIWALFTLTGMLYLYRYGRRIRHNPESSPSYASDHYWRARHQQGETTERMERLDQGIILALVLGLIWVTWGVITRGYYIPQIAAQFMVIGLVIGVIARIGGRLSSMNQLGDEFTKGAAILMPAILVVALAKGIILLLGGDDPAAPSILNTLLHGAGSAFSGLGSEAAAVVMFWFQSAFNLLVSSGSGQAALTMPLMAPLADMLQVSRQVAVLAFQLGDGLTNIIIPTSASLVGCLGVARLAWPLWVGFIWRFTLIVMGLATVVMLIATLVGYQ</sequence>
<evidence type="ECO:0000256" key="4">
    <source>
        <dbReference type="ARBA" id="ARBA00022989"/>
    </source>
</evidence>
<evidence type="ECO:0000256" key="3">
    <source>
        <dbReference type="ARBA" id="ARBA00022692"/>
    </source>
</evidence>
<feature type="transmembrane region" description="Helical" evidence="6">
    <location>
        <begin position="212"/>
        <end position="230"/>
    </location>
</feature>
<organism evidence="7 8">
    <name type="scientific">Ferrimonas sediminicola</name>
    <dbReference type="NCBI Taxonomy" id="2569538"/>
    <lineage>
        <taxon>Bacteria</taxon>
        <taxon>Pseudomonadati</taxon>
        <taxon>Pseudomonadota</taxon>
        <taxon>Gammaproteobacteria</taxon>
        <taxon>Alteromonadales</taxon>
        <taxon>Ferrimonadaceae</taxon>
        <taxon>Ferrimonas</taxon>
    </lineage>
</organism>
<dbReference type="InterPro" id="IPR051679">
    <property type="entry name" value="DASS-Related_Transporters"/>
</dbReference>
<feature type="transmembrane region" description="Helical" evidence="6">
    <location>
        <begin position="12"/>
        <end position="35"/>
    </location>
</feature>
<comment type="caution">
    <text evidence="7">The sequence shown here is derived from an EMBL/GenBank/DDBJ whole genome shotgun (WGS) entry which is preliminary data.</text>
</comment>
<dbReference type="InterPro" id="IPR018385">
    <property type="entry name" value="C4_dicarb_anaerob_car-like"/>
</dbReference>
<keyword evidence="8" id="KW-1185">Reference proteome</keyword>
<feature type="transmembrane region" description="Helical" evidence="6">
    <location>
        <begin position="363"/>
        <end position="386"/>
    </location>
</feature>
<feature type="transmembrane region" description="Helical" evidence="6">
    <location>
        <begin position="330"/>
        <end position="351"/>
    </location>
</feature>
<evidence type="ECO:0000313" key="7">
    <source>
        <dbReference type="EMBL" id="TKB46837.1"/>
    </source>
</evidence>
<dbReference type="PANTHER" id="PTHR43652">
    <property type="entry name" value="BASIC AMINO ACID ANTIPORTER YFCC-RELATED"/>
    <property type="match status" value="1"/>
</dbReference>
<evidence type="ECO:0000256" key="2">
    <source>
        <dbReference type="ARBA" id="ARBA00022475"/>
    </source>
</evidence>
<feature type="transmembrane region" description="Helical" evidence="6">
    <location>
        <begin position="460"/>
        <end position="484"/>
    </location>
</feature>
<dbReference type="AlphaFoldDB" id="A0A4U1B8I7"/>
<gene>
    <name evidence="7" type="primary">yfcC</name>
    <name evidence="7" type="ORF">FCL40_16805</name>
</gene>